<dbReference type="Proteomes" id="UP000028782">
    <property type="component" value="Chromosome"/>
</dbReference>
<reference evidence="1 2" key="1">
    <citation type="journal article" date="2014" name="Genome Announc.">
        <title>Complete Genome Sequence of Polychlorinated Biphenyl Degrader Comamonas testosteroni TK102 (NBRC 109938).</title>
        <authorList>
            <person name="Fukuda K."/>
            <person name="Hosoyama A."/>
            <person name="Tsuchikane K."/>
            <person name="Ohji S."/>
            <person name="Yamazoe A."/>
            <person name="Fujita N."/>
            <person name="Shintani M."/>
            <person name="Kimbara K."/>
        </authorList>
    </citation>
    <scope>NUCLEOTIDE SEQUENCE [LARGE SCALE GENOMIC DNA]</scope>
    <source>
        <strain evidence="1">TK102</strain>
    </source>
</reference>
<evidence type="ECO:0000313" key="2">
    <source>
        <dbReference type="Proteomes" id="UP000028782"/>
    </source>
</evidence>
<name>A0A076PJP9_COMTE</name>
<protein>
    <recommendedName>
        <fullName evidence="3">Type 4b pilus protein PilO2</fullName>
    </recommendedName>
</protein>
<dbReference type="AlphaFoldDB" id="A0A076PJP9"/>
<evidence type="ECO:0008006" key="3">
    <source>
        <dbReference type="Google" id="ProtNLM"/>
    </source>
</evidence>
<dbReference type="KEGG" id="ctes:O987_14580"/>
<organism evidence="1 2">
    <name type="scientific">Comamonas testosteroni TK102</name>
    <dbReference type="NCBI Taxonomy" id="1392005"/>
    <lineage>
        <taxon>Bacteria</taxon>
        <taxon>Pseudomonadati</taxon>
        <taxon>Pseudomonadota</taxon>
        <taxon>Betaproteobacteria</taxon>
        <taxon>Burkholderiales</taxon>
        <taxon>Comamonadaceae</taxon>
        <taxon>Comamonas</taxon>
    </lineage>
</organism>
<sequence>MSAYLIERRYVIGVTWQQTVQAVNLKKHAQQLARKGKADYYCTVAPATVGTAKLKVSNQGEKLIALATGVAAFANGHVFAAIKLPQGIWICAAIDGAPATGFDALVTDEEAARSRLAAFERLATSSISLFTNEPDLLYPAPEVQPVTLSQVISAAASNEASEALAKVGTSIPPAVLYTVAGAILLLGGLRAWDYWQLEQRRQAELLANANELDPKTAWTQAFQAYAQEKSTYGHEALRALREATEKLPTSIAGWRLKETDCKPSAGSTWGCTLKFDRTADVGLDPTNEDFEHLRPREWTVRYSTVDEIEAVMQVSAPARRLNFDELTPLAIQQVRGLSSLQLILRAFSGKTIGQFQPEAVPAPLNKVGEPVSMPAELGLAIYRAALTNLSGPLLSVDLLITPEVPVAWTSFKVDFARLPNDWQANGEASLKKSLMTATLAGEIYAKN</sequence>
<dbReference type="HOGENOM" id="CLU_612105_0_0_4"/>
<dbReference type="InterPro" id="IPR009663">
    <property type="entry name" value="PAP_PilO"/>
</dbReference>
<proteinExistence type="predicted"/>
<evidence type="ECO:0000313" key="1">
    <source>
        <dbReference type="EMBL" id="AIJ47029.1"/>
    </source>
</evidence>
<dbReference type="EMBL" id="CP006704">
    <property type="protein sequence ID" value="AIJ47029.1"/>
    <property type="molecule type" value="Genomic_DNA"/>
</dbReference>
<accession>A0A076PJP9</accession>
<dbReference type="RefSeq" id="WP_019042145.1">
    <property type="nucleotide sequence ID" value="NZ_CP006704.1"/>
</dbReference>
<dbReference type="Pfam" id="PF06864">
    <property type="entry name" value="PAP_PilO"/>
    <property type="match status" value="1"/>
</dbReference>
<gene>
    <name evidence="1" type="ORF">O987_14580</name>
</gene>